<keyword evidence="2" id="KW-0808">Transferase</keyword>
<dbReference type="InterPro" id="IPR023213">
    <property type="entry name" value="CAT-like_dom_sf"/>
</dbReference>
<dbReference type="GO" id="GO:0016746">
    <property type="term" value="F:acyltransferase activity"/>
    <property type="evidence" value="ECO:0007669"/>
    <property type="project" value="UniProtKB-KW"/>
</dbReference>
<gene>
    <name evidence="4" type="ORF">Gohar_009646</name>
</gene>
<dbReference type="AlphaFoldDB" id="A0A7J9GNG0"/>
<comment type="caution">
    <text evidence="4">The sequence shown here is derived from an EMBL/GenBank/DDBJ whole genome shotgun (WGS) entry which is preliminary data.</text>
</comment>
<comment type="similarity">
    <text evidence="1">Belongs to the plant acyltransferase family.</text>
</comment>
<evidence type="ECO:0000256" key="3">
    <source>
        <dbReference type="ARBA" id="ARBA00023315"/>
    </source>
</evidence>
<evidence type="ECO:0000256" key="2">
    <source>
        <dbReference type="ARBA" id="ARBA00022679"/>
    </source>
</evidence>
<organism evidence="4 5">
    <name type="scientific">Gossypium harknessii</name>
    <dbReference type="NCBI Taxonomy" id="34285"/>
    <lineage>
        <taxon>Eukaryota</taxon>
        <taxon>Viridiplantae</taxon>
        <taxon>Streptophyta</taxon>
        <taxon>Embryophyta</taxon>
        <taxon>Tracheophyta</taxon>
        <taxon>Spermatophyta</taxon>
        <taxon>Magnoliopsida</taxon>
        <taxon>eudicotyledons</taxon>
        <taxon>Gunneridae</taxon>
        <taxon>Pentapetalae</taxon>
        <taxon>rosids</taxon>
        <taxon>malvids</taxon>
        <taxon>Malvales</taxon>
        <taxon>Malvaceae</taxon>
        <taxon>Malvoideae</taxon>
        <taxon>Gossypium</taxon>
    </lineage>
</organism>
<protein>
    <submittedName>
        <fullName evidence="4">Uncharacterized protein</fullName>
    </submittedName>
</protein>
<keyword evidence="3" id="KW-0012">Acyltransferase</keyword>
<dbReference type="OrthoDB" id="671439at2759"/>
<keyword evidence="5" id="KW-1185">Reference proteome</keyword>
<evidence type="ECO:0000313" key="5">
    <source>
        <dbReference type="Proteomes" id="UP000593560"/>
    </source>
</evidence>
<accession>A0A7J9GNG0</accession>
<reference evidence="4 5" key="1">
    <citation type="journal article" date="2019" name="Genome Biol. Evol.">
        <title>Insights into the evolution of the New World diploid cottons (Gossypium, subgenus Houzingenia) based on genome sequencing.</title>
        <authorList>
            <person name="Grover C.E."/>
            <person name="Arick M.A. 2nd"/>
            <person name="Thrash A."/>
            <person name="Conover J.L."/>
            <person name="Sanders W.S."/>
            <person name="Peterson D.G."/>
            <person name="Frelichowski J.E."/>
            <person name="Scheffler J.A."/>
            <person name="Scheffler B.E."/>
            <person name="Wendel J.F."/>
        </authorList>
    </citation>
    <scope>NUCLEOTIDE SEQUENCE [LARGE SCALE GENOMIC DNA]</scope>
    <source>
        <strain evidence="4">0</strain>
        <tissue evidence="4">Leaf</tissue>
    </source>
</reference>
<dbReference type="Proteomes" id="UP000593560">
    <property type="component" value="Unassembled WGS sequence"/>
</dbReference>
<sequence>GVVSNVPLKSQSLKNSLSKILLHFYPLAGQLKDAVTIKCNDEGAFPCSHPFDLGVHLACSIHQLCMRWNRGACSMKYITHIPPPTTWNCMTKRFVFQEHDSIARFEMGRHRSLGDIGRRRNGHVRA</sequence>
<dbReference type="PANTHER" id="PTHR31623:SF128">
    <property type="entry name" value="SALUTARIDINOL 7-O-ACETYLTRANSFERASE-LIKE"/>
    <property type="match status" value="1"/>
</dbReference>
<proteinExistence type="inferred from homology"/>
<dbReference type="PANTHER" id="PTHR31623">
    <property type="entry name" value="F21J9.9"/>
    <property type="match status" value="1"/>
</dbReference>
<dbReference type="EMBL" id="JABFAD010000005">
    <property type="protein sequence ID" value="MBA0799113.1"/>
    <property type="molecule type" value="Genomic_DNA"/>
</dbReference>
<evidence type="ECO:0000313" key="4">
    <source>
        <dbReference type="EMBL" id="MBA0799113.1"/>
    </source>
</evidence>
<name>A0A7J9GNG0_9ROSI</name>
<dbReference type="Pfam" id="PF02458">
    <property type="entry name" value="Transferase"/>
    <property type="match status" value="1"/>
</dbReference>
<dbReference type="Gene3D" id="3.30.559.10">
    <property type="entry name" value="Chloramphenicol acetyltransferase-like domain"/>
    <property type="match status" value="1"/>
</dbReference>
<evidence type="ECO:0000256" key="1">
    <source>
        <dbReference type="ARBA" id="ARBA00009861"/>
    </source>
</evidence>
<feature type="non-terminal residue" evidence="4">
    <location>
        <position position="126"/>
    </location>
</feature>